<accession>A0A495RBF7</accession>
<sequence length="190" mass="21469">MSYLKKNERYQQILNTAMQVVIDEGIAAITARKIAKTANISVGLIHKHFKTIGELKSIALIAITNQLIEQQQTDLEHKTHIDKIIESVIPLKGNNAVIFRKMWNEALFLSDKDPDIKRAYQSSTNEWHEYIVQLINEAVADNALQTNSANDLAWRLIAISCGFDNLSIIDEFDQSTIYAHILALLPPNLT</sequence>
<gene>
    <name evidence="4" type="ORF">DES39_2028</name>
</gene>
<dbReference type="EMBL" id="RBWY01000004">
    <property type="protein sequence ID" value="RKS84812.1"/>
    <property type="molecule type" value="Genomic_DNA"/>
</dbReference>
<evidence type="ECO:0000259" key="3">
    <source>
        <dbReference type="PROSITE" id="PS50977"/>
    </source>
</evidence>
<dbReference type="SUPFAM" id="SSF46689">
    <property type="entry name" value="Homeodomain-like"/>
    <property type="match status" value="1"/>
</dbReference>
<dbReference type="Gene3D" id="1.10.357.10">
    <property type="entry name" value="Tetracycline Repressor, domain 2"/>
    <property type="match status" value="1"/>
</dbReference>
<dbReference type="InterPro" id="IPR036271">
    <property type="entry name" value="Tet_transcr_reg_TetR-rel_C_sf"/>
</dbReference>
<name>A0A495RBF7_9GAMM</name>
<dbReference type="Pfam" id="PF00440">
    <property type="entry name" value="TetR_N"/>
    <property type="match status" value="1"/>
</dbReference>
<evidence type="ECO:0000313" key="5">
    <source>
        <dbReference type="Proteomes" id="UP000278542"/>
    </source>
</evidence>
<evidence type="ECO:0000256" key="2">
    <source>
        <dbReference type="PROSITE-ProRule" id="PRU00335"/>
    </source>
</evidence>
<dbReference type="NCBIfam" id="NF011572">
    <property type="entry name" value="PRK14996.1"/>
    <property type="match status" value="1"/>
</dbReference>
<dbReference type="PROSITE" id="PS50977">
    <property type="entry name" value="HTH_TETR_2"/>
    <property type="match status" value="1"/>
</dbReference>
<protein>
    <submittedName>
        <fullName evidence="4">TetR family transcriptional regulator</fullName>
    </submittedName>
</protein>
<reference evidence="4 5" key="1">
    <citation type="submission" date="2018-10" db="EMBL/GenBank/DDBJ databases">
        <title>Genomic Encyclopedia of Type Strains, Phase IV (KMG-IV): sequencing the most valuable type-strain genomes for metagenomic binning, comparative biology and taxonomic classification.</title>
        <authorList>
            <person name="Goeker M."/>
        </authorList>
    </citation>
    <scope>NUCLEOTIDE SEQUENCE [LARGE SCALE GENOMIC DNA]</scope>
    <source>
        <strain evidence="4 5">DSM 22228</strain>
    </source>
</reference>
<dbReference type="AlphaFoldDB" id="A0A495RBF7"/>
<evidence type="ECO:0000256" key="1">
    <source>
        <dbReference type="ARBA" id="ARBA00023125"/>
    </source>
</evidence>
<proteinExistence type="predicted"/>
<comment type="caution">
    <text evidence="4">The sequence shown here is derived from an EMBL/GenBank/DDBJ whole genome shotgun (WGS) entry which is preliminary data.</text>
</comment>
<dbReference type="InterPro" id="IPR009057">
    <property type="entry name" value="Homeodomain-like_sf"/>
</dbReference>
<keyword evidence="5" id="KW-1185">Reference proteome</keyword>
<feature type="DNA-binding region" description="H-T-H motif" evidence="2">
    <location>
        <begin position="30"/>
        <end position="49"/>
    </location>
</feature>
<dbReference type="SUPFAM" id="SSF48498">
    <property type="entry name" value="Tetracyclin repressor-like, C-terminal domain"/>
    <property type="match status" value="1"/>
</dbReference>
<feature type="domain" description="HTH tetR-type" evidence="3">
    <location>
        <begin position="7"/>
        <end position="67"/>
    </location>
</feature>
<dbReference type="RefSeq" id="WP_121145730.1">
    <property type="nucleotide sequence ID" value="NZ_RBWY01000004.1"/>
</dbReference>
<keyword evidence="1 2" id="KW-0238">DNA-binding</keyword>
<dbReference type="InterPro" id="IPR001647">
    <property type="entry name" value="HTH_TetR"/>
</dbReference>
<dbReference type="OrthoDB" id="9816296at2"/>
<evidence type="ECO:0000313" key="4">
    <source>
        <dbReference type="EMBL" id="RKS84812.1"/>
    </source>
</evidence>
<organism evidence="4 5">
    <name type="scientific">Orbus hercynius</name>
    <dbReference type="NCBI Taxonomy" id="593135"/>
    <lineage>
        <taxon>Bacteria</taxon>
        <taxon>Pseudomonadati</taxon>
        <taxon>Pseudomonadota</taxon>
        <taxon>Gammaproteobacteria</taxon>
        <taxon>Orbales</taxon>
        <taxon>Orbaceae</taxon>
        <taxon>Orbus</taxon>
    </lineage>
</organism>
<dbReference type="Proteomes" id="UP000278542">
    <property type="component" value="Unassembled WGS sequence"/>
</dbReference>
<dbReference type="GO" id="GO:0003677">
    <property type="term" value="F:DNA binding"/>
    <property type="evidence" value="ECO:0007669"/>
    <property type="project" value="UniProtKB-UniRule"/>
</dbReference>